<proteinExistence type="predicted"/>
<protein>
    <submittedName>
        <fullName evidence="1">Uncharacterized protein</fullName>
    </submittedName>
</protein>
<name>A0ABW5CIY0_9HYPH</name>
<dbReference type="Proteomes" id="UP001597371">
    <property type="component" value="Unassembled WGS sequence"/>
</dbReference>
<dbReference type="EMBL" id="JBHUIJ010000005">
    <property type="protein sequence ID" value="MFD2236851.1"/>
    <property type="molecule type" value="Genomic_DNA"/>
</dbReference>
<gene>
    <name evidence="1" type="ORF">ACFSKQ_05155</name>
</gene>
<organism evidence="1 2">
    <name type="scientific">Aureimonas populi</name>
    <dbReference type="NCBI Taxonomy" id="1701758"/>
    <lineage>
        <taxon>Bacteria</taxon>
        <taxon>Pseudomonadati</taxon>
        <taxon>Pseudomonadota</taxon>
        <taxon>Alphaproteobacteria</taxon>
        <taxon>Hyphomicrobiales</taxon>
        <taxon>Aurantimonadaceae</taxon>
        <taxon>Aureimonas</taxon>
    </lineage>
</organism>
<dbReference type="RefSeq" id="WP_209739711.1">
    <property type="nucleotide sequence ID" value="NZ_CP072611.1"/>
</dbReference>
<reference evidence="2" key="1">
    <citation type="journal article" date="2019" name="Int. J. Syst. Evol. Microbiol.">
        <title>The Global Catalogue of Microorganisms (GCM) 10K type strain sequencing project: providing services to taxonomists for standard genome sequencing and annotation.</title>
        <authorList>
            <consortium name="The Broad Institute Genomics Platform"/>
            <consortium name="The Broad Institute Genome Sequencing Center for Infectious Disease"/>
            <person name="Wu L."/>
            <person name="Ma J."/>
        </authorList>
    </citation>
    <scope>NUCLEOTIDE SEQUENCE [LARGE SCALE GENOMIC DNA]</scope>
    <source>
        <strain evidence="2">ZS-35-S2</strain>
    </source>
</reference>
<evidence type="ECO:0000313" key="1">
    <source>
        <dbReference type="EMBL" id="MFD2236851.1"/>
    </source>
</evidence>
<accession>A0ABW5CIY0</accession>
<comment type="caution">
    <text evidence="1">The sequence shown here is derived from an EMBL/GenBank/DDBJ whole genome shotgun (WGS) entry which is preliminary data.</text>
</comment>
<keyword evidence="2" id="KW-1185">Reference proteome</keyword>
<sequence length="80" mass="8587">MIDSLSVAARAGLCLNSGGYRRDHLRAFAQRVEVADDEVRVIGSKSGLLQTLVAASSVESAGIGVRSFVPKWRARKDSNL</sequence>
<evidence type="ECO:0000313" key="2">
    <source>
        <dbReference type="Proteomes" id="UP001597371"/>
    </source>
</evidence>